<protein>
    <submittedName>
        <fullName evidence="2">Uncharacterized protein</fullName>
    </submittedName>
</protein>
<evidence type="ECO:0000256" key="1">
    <source>
        <dbReference type="SAM" id="MobiDB-lite"/>
    </source>
</evidence>
<organism evidence="2 3">
    <name type="scientific">Polarella glacialis</name>
    <name type="common">Dinoflagellate</name>
    <dbReference type="NCBI Taxonomy" id="89957"/>
    <lineage>
        <taxon>Eukaryota</taxon>
        <taxon>Sar</taxon>
        <taxon>Alveolata</taxon>
        <taxon>Dinophyceae</taxon>
        <taxon>Suessiales</taxon>
        <taxon>Suessiaceae</taxon>
        <taxon>Polarella</taxon>
    </lineage>
</organism>
<reference evidence="2" key="1">
    <citation type="submission" date="2021-02" db="EMBL/GenBank/DDBJ databases">
        <authorList>
            <person name="Dougan E. K."/>
            <person name="Rhodes N."/>
            <person name="Thang M."/>
            <person name="Chan C."/>
        </authorList>
    </citation>
    <scope>NUCLEOTIDE SEQUENCE</scope>
</reference>
<dbReference type="EMBL" id="CAJNNV010004058">
    <property type="protein sequence ID" value="CAE8590085.1"/>
    <property type="molecule type" value="Genomic_DNA"/>
</dbReference>
<dbReference type="Proteomes" id="UP000654075">
    <property type="component" value="Unassembled WGS sequence"/>
</dbReference>
<comment type="caution">
    <text evidence="2">The sequence shown here is derived from an EMBL/GenBank/DDBJ whole genome shotgun (WGS) entry which is preliminary data.</text>
</comment>
<evidence type="ECO:0000313" key="3">
    <source>
        <dbReference type="Proteomes" id="UP000654075"/>
    </source>
</evidence>
<proteinExistence type="predicted"/>
<accession>A0A813DQ96</accession>
<sequence>MLASDPPALRALHLLSERTISEKPFPPSHRKIAVACVAVMDVMLRDAPCRAAVYRDASPANIALRMLQQMCQHQDFGSGLSCPGGHARNDGEAEPEASANCIEGQSRPWQDGAEAALRIFWRLAELAEARSCLSDQAHAWREAFLFIAGASSSDSTLTREVYTAWRAAAEHPVLHCIAMWPCASERDTPMRYSLLASEGAIAALVAHGRDGNIGLADGSSRAQASQQQKQRQLEALAGATLATVFALRSCLCGRDPERSDLDPEGRGESLRLRLRALAESALALAMPQPQPSKARTSEAPSDMHRWARKLLQEPG</sequence>
<feature type="region of interest" description="Disordered" evidence="1">
    <location>
        <begin position="283"/>
        <end position="303"/>
    </location>
</feature>
<evidence type="ECO:0000313" key="2">
    <source>
        <dbReference type="EMBL" id="CAE8590085.1"/>
    </source>
</evidence>
<keyword evidence="3" id="KW-1185">Reference proteome</keyword>
<dbReference type="AlphaFoldDB" id="A0A813DQ96"/>
<name>A0A813DQ96_POLGL</name>
<gene>
    <name evidence="2" type="ORF">PGLA1383_LOCUS8803</name>
</gene>